<protein>
    <submittedName>
        <fullName evidence="1">Uncharacterized protein</fullName>
    </submittedName>
</protein>
<accession>A0A166V6Y6</accession>
<sequence length="165" mass="19132">MHMGLHIFPPGLFFTDSPEVRIRCGDEHDDDLKAVLSEELGRVDKGTLMHWFLRPRTPEEARGHFTRMEGVKRMDNLVRQYKDGATLLHLSKPISWFAMLPSAQHPCGMLSASDKWYTMYLEAWNQDRYNKSDTPSLIPTELQGGMWHKLSEPHCQYCSNNPWQG</sequence>
<gene>
    <name evidence="1" type="ORF">FIBSPDRAFT_517804</name>
</gene>
<keyword evidence="2" id="KW-1185">Reference proteome</keyword>
<name>A0A166V6Y6_9AGAM</name>
<organism evidence="1 2">
    <name type="scientific">Athelia psychrophila</name>
    <dbReference type="NCBI Taxonomy" id="1759441"/>
    <lineage>
        <taxon>Eukaryota</taxon>
        <taxon>Fungi</taxon>
        <taxon>Dikarya</taxon>
        <taxon>Basidiomycota</taxon>
        <taxon>Agaricomycotina</taxon>
        <taxon>Agaricomycetes</taxon>
        <taxon>Agaricomycetidae</taxon>
        <taxon>Atheliales</taxon>
        <taxon>Atheliaceae</taxon>
        <taxon>Athelia</taxon>
    </lineage>
</organism>
<evidence type="ECO:0000313" key="2">
    <source>
        <dbReference type="Proteomes" id="UP000076532"/>
    </source>
</evidence>
<proteinExistence type="predicted"/>
<dbReference type="EMBL" id="KV417486">
    <property type="protein sequence ID" value="KZP32404.1"/>
    <property type="molecule type" value="Genomic_DNA"/>
</dbReference>
<dbReference type="AlphaFoldDB" id="A0A166V6Y6"/>
<dbReference type="Proteomes" id="UP000076532">
    <property type="component" value="Unassembled WGS sequence"/>
</dbReference>
<evidence type="ECO:0000313" key="1">
    <source>
        <dbReference type="EMBL" id="KZP32404.1"/>
    </source>
</evidence>
<reference evidence="1 2" key="1">
    <citation type="journal article" date="2016" name="Mol. Biol. Evol.">
        <title>Comparative Genomics of Early-Diverging Mushroom-Forming Fungi Provides Insights into the Origins of Lignocellulose Decay Capabilities.</title>
        <authorList>
            <person name="Nagy L.G."/>
            <person name="Riley R."/>
            <person name="Tritt A."/>
            <person name="Adam C."/>
            <person name="Daum C."/>
            <person name="Floudas D."/>
            <person name="Sun H."/>
            <person name="Yadav J.S."/>
            <person name="Pangilinan J."/>
            <person name="Larsson K.H."/>
            <person name="Matsuura K."/>
            <person name="Barry K."/>
            <person name="Labutti K."/>
            <person name="Kuo R."/>
            <person name="Ohm R.A."/>
            <person name="Bhattacharya S.S."/>
            <person name="Shirouzu T."/>
            <person name="Yoshinaga Y."/>
            <person name="Martin F.M."/>
            <person name="Grigoriev I.V."/>
            <person name="Hibbett D.S."/>
        </authorList>
    </citation>
    <scope>NUCLEOTIDE SEQUENCE [LARGE SCALE GENOMIC DNA]</scope>
    <source>
        <strain evidence="1 2">CBS 109695</strain>
    </source>
</reference>